<proteinExistence type="predicted"/>
<dbReference type="GO" id="GO:0005524">
    <property type="term" value="F:ATP binding"/>
    <property type="evidence" value="ECO:0007669"/>
    <property type="project" value="InterPro"/>
</dbReference>
<dbReference type="EMBL" id="LR862137">
    <property type="protein sequence ID" value="CAD1844052.1"/>
    <property type="molecule type" value="Genomic_DNA"/>
</dbReference>
<dbReference type="PANTHER" id="PTHR48448:SF1">
    <property type="entry name" value="MUTL PROTEIN ISOFORM 1"/>
    <property type="match status" value="1"/>
</dbReference>
<dbReference type="PANTHER" id="PTHR48448">
    <property type="entry name" value="MUTL PROTEIN ISOFORM 1"/>
    <property type="match status" value="1"/>
</dbReference>
<gene>
    <name evidence="2" type="ORF">CB5_LOCUS27263</name>
</gene>
<feature type="domain" description="DNA mismatch repair protein MutS-like N-terminal" evidence="1">
    <location>
        <begin position="101"/>
        <end position="166"/>
    </location>
</feature>
<dbReference type="InterPro" id="IPR007695">
    <property type="entry name" value="DNA_mismatch_repair_MutS-lik_N"/>
</dbReference>
<dbReference type="AlphaFoldDB" id="A0A6V7QLH1"/>
<dbReference type="GO" id="GO:0030983">
    <property type="term" value="F:mismatched DNA binding"/>
    <property type="evidence" value="ECO:0007669"/>
    <property type="project" value="InterPro"/>
</dbReference>
<protein>
    <recommendedName>
        <fullName evidence="1">DNA mismatch repair protein MutS-like N-terminal domain-containing protein</fullName>
    </recommendedName>
</protein>
<sequence length="273" mass="30549">MASSARWLCLAGSLQPSVLRRLNKLPLPMLVERKYSFRPHRVLNRNFVPPKKDINFQKMQTCKKPSAIQLTKRLSYTNLLGLDVSLRNGSLKEGTLNMEMLQFKSRFPREVLLCRVGDFYEAVGFDACILVEYAGLNPFGGLRSDSIPKAGCPVVNLRQTLDDLTRCGFLFRGGSRSNSVSFSQSHAHPGSPYVFGLAGVDHDVEFPDPMPVVGISHSAKGYCMISVLETMKTYSAEDGLTEEAIVMKLRTCRYHLLFLHSSLRHNISGLDTF</sequence>
<reference evidence="2" key="1">
    <citation type="submission" date="2020-07" db="EMBL/GenBank/DDBJ databases">
        <authorList>
            <person name="Lin J."/>
        </authorList>
    </citation>
    <scope>NUCLEOTIDE SEQUENCE</scope>
</reference>
<dbReference type="SUPFAM" id="SSF55271">
    <property type="entry name" value="DNA repair protein MutS, domain I"/>
    <property type="match status" value="1"/>
</dbReference>
<dbReference type="InterPro" id="IPR016151">
    <property type="entry name" value="DNA_mismatch_repair_MutS_N"/>
</dbReference>
<evidence type="ECO:0000259" key="1">
    <source>
        <dbReference type="Pfam" id="PF01624"/>
    </source>
</evidence>
<name>A0A6V7QLH1_ANACO</name>
<accession>A0A6V7QLH1</accession>
<dbReference type="Gene3D" id="3.40.1170.10">
    <property type="entry name" value="DNA repair protein MutS, domain I"/>
    <property type="match status" value="1"/>
</dbReference>
<organism evidence="2">
    <name type="scientific">Ananas comosus var. bracteatus</name>
    <name type="common">red pineapple</name>
    <dbReference type="NCBI Taxonomy" id="296719"/>
    <lineage>
        <taxon>Eukaryota</taxon>
        <taxon>Viridiplantae</taxon>
        <taxon>Streptophyta</taxon>
        <taxon>Embryophyta</taxon>
        <taxon>Tracheophyta</taxon>
        <taxon>Spermatophyta</taxon>
        <taxon>Magnoliopsida</taxon>
        <taxon>Liliopsida</taxon>
        <taxon>Poales</taxon>
        <taxon>Bromeliaceae</taxon>
        <taxon>Bromelioideae</taxon>
        <taxon>Ananas</taxon>
    </lineage>
</organism>
<dbReference type="InterPro" id="IPR053276">
    <property type="entry name" value="MtDNA_mismatch_repair_MutS"/>
</dbReference>
<dbReference type="GO" id="GO:0006298">
    <property type="term" value="P:mismatch repair"/>
    <property type="evidence" value="ECO:0007669"/>
    <property type="project" value="InterPro"/>
</dbReference>
<evidence type="ECO:0000313" key="2">
    <source>
        <dbReference type="EMBL" id="CAD1844052.1"/>
    </source>
</evidence>
<dbReference type="Pfam" id="PF01624">
    <property type="entry name" value="MutS_I"/>
    <property type="match status" value="1"/>
</dbReference>